<gene>
    <name evidence="3" type="ORF">RT41_GL001897</name>
</gene>
<dbReference type="CDD" id="cd06223">
    <property type="entry name" value="PRTases_typeI"/>
    <property type="match status" value="1"/>
</dbReference>
<evidence type="ECO:0000313" key="3">
    <source>
        <dbReference type="EMBL" id="PCR99521.1"/>
    </source>
</evidence>
<dbReference type="InterPro" id="IPR000836">
    <property type="entry name" value="PRTase_dom"/>
</dbReference>
<dbReference type="STRING" id="1291764.GCA_001311235_01668"/>
<dbReference type="SUPFAM" id="SSF53271">
    <property type="entry name" value="PRTase-like"/>
    <property type="match status" value="1"/>
</dbReference>
<evidence type="ECO:0000259" key="2">
    <source>
        <dbReference type="Pfam" id="PF00156"/>
    </source>
</evidence>
<proteinExistence type="inferred from homology"/>
<protein>
    <submittedName>
        <fullName evidence="3">Competence protein ComFC</fullName>
    </submittedName>
</protein>
<dbReference type="AlphaFoldDB" id="A0A2A5RJZ7"/>
<reference evidence="3 4" key="1">
    <citation type="submission" date="2014-12" db="EMBL/GenBank/DDBJ databases">
        <title>Draft genome sequences of 10 type strains of Lactococcus.</title>
        <authorList>
            <person name="Sun Z."/>
            <person name="Zhong Z."/>
            <person name="Liu W."/>
            <person name="Zhang W."/>
            <person name="Zhang H."/>
        </authorList>
    </citation>
    <scope>NUCLEOTIDE SEQUENCE [LARGE SCALE GENOMIC DNA]</scope>
    <source>
        <strain evidence="3 4">JCM 16395</strain>
    </source>
</reference>
<sequence>MTVCPDCLIWEEQKIIVQHRAIFKYNQAMKDYFKRYKFQGDYNLFNVFKQEFHQKRSDEVMVPIPVSTNRMQERGFNQVTAFLQDEPYLDLLIKKNTPKQSSLTRSERLNTENPFELNPDKKIPKKVLVIDDIYTTGATLQHAVHILLKNGAEQVRTFSLCR</sequence>
<organism evidence="3 4">
    <name type="scientific">Lactococcus fujiensis JCM 16395</name>
    <dbReference type="NCBI Taxonomy" id="1291764"/>
    <lineage>
        <taxon>Bacteria</taxon>
        <taxon>Bacillati</taxon>
        <taxon>Bacillota</taxon>
        <taxon>Bacilli</taxon>
        <taxon>Lactobacillales</taxon>
        <taxon>Streptococcaceae</taxon>
        <taxon>Lactococcus</taxon>
    </lineage>
</organism>
<dbReference type="Pfam" id="PF00156">
    <property type="entry name" value="Pribosyltran"/>
    <property type="match status" value="1"/>
</dbReference>
<evidence type="ECO:0000256" key="1">
    <source>
        <dbReference type="ARBA" id="ARBA00008007"/>
    </source>
</evidence>
<dbReference type="PANTHER" id="PTHR47505:SF1">
    <property type="entry name" value="DNA UTILIZATION PROTEIN YHGH"/>
    <property type="match status" value="1"/>
</dbReference>
<dbReference type="InterPro" id="IPR051910">
    <property type="entry name" value="ComF/GntX_DNA_util-trans"/>
</dbReference>
<name>A0A2A5RJZ7_9LACT</name>
<dbReference type="Gene3D" id="3.40.50.2020">
    <property type="match status" value="1"/>
</dbReference>
<evidence type="ECO:0000313" key="4">
    <source>
        <dbReference type="Proteomes" id="UP000218181"/>
    </source>
</evidence>
<feature type="domain" description="Phosphoribosyltransferase" evidence="2">
    <location>
        <begin position="111"/>
        <end position="161"/>
    </location>
</feature>
<dbReference type="EMBL" id="JXJU01000008">
    <property type="protein sequence ID" value="PCR99521.1"/>
    <property type="molecule type" value="Genomic_DNA"/>
</dbReference>
<dbReference type="PANTHER" id="PTHR47505">
    <property type="entry name" value="DNA UTILIZATION PROTEIN YHGH"/>
    <property type="match status" value="1"/>
</dbReference>
<comment type="similarity">
    <text evidence="1">Belongs to the ComF/GntX family.</text>
</comment>
<dbReference type="Proteomes" id="UP000218181">
    <property type="component" value="Unassembled WGS sequence"/>
</dbReference>
<keyword evidence="4" id="KW-1185">Reference proteome</keyword>
<dbReference type="InterPro" id="IPR029057">
    <property type="entry name" value="PRTase-like"/>
</dbReference>
<comment type="caution">
    <text evidence="3">The sequence shown here is derived from an EMBL/GenBank/DDBJ whole genome shotgun (WGS) entry which is preliminary data.</text>
</comment>
<accession>A0A2A5RJZ7</accession>